<comment type="caution">
    <text evidence="2">The sequence shown here is derived from an EMBL/GenBank/DDBJ whole genome shotgun (WGS) entry which is preliminary data.</text>
</comment>
<dbReference type="Pfam" id="PF13673">
    <property type="entry name" value="Acetyltransf_10"/>
    <property type="match status" value="1"/>
</dbReference>
<evidence type="ECO:0000313" key="3">
    <source>
        <dbReference type="Proteomes" id="UP000800981"/>
    </source>
</evidence>
<protein>
    <submittedName>
        <fullName evidence="2">GNAT family N-acetyltransferase</fullName>
    </submittedName>
</protein>
<evidence type="ECO:0000259" key="1">
    <source>
        <dbReference type="PROSITE" id="PS51186"/>
    </source>
</evidence>
<dbReference type="InterPro" id="IPR000182">
    <property type="entry name" value="GNAT_dom"/>
</dbReference>
<dbReference type="RefSeq" id="WP_166276412.1">
    <property type="nucleotide sequence ID" value="NZ_JAANNP010000001.1"/>
</dbReference>
<keyword evidence="3" id="KW-1185">Reference proteome</keyword>
<dbReference type="PROSITE" id="PS51186">
    <property type="entry name" value="GNAT"/>
    <property type="match status" value="1"/>
</dbReference>
<dbReference type="SUPFAM" id="SSF55729">
    <property type="entry name" value="Acyl-CoA N-acyltransferases (Nat)"/>
    <property type="match status" value="1"/>
</dbReference>
<sequence>MDDSFTRYLGSLAASWDAFAKAHAGARAVHDDGYIALLDPEHPVLTNAAVLTPGAVPEVLGLLRPHATWAVWSRDAATAAALEAEGLRRDVTTRPMLARLPVRSGAPAPGAQVLRGADPGRVAELNGADPELLRGVPGLRAYLSGDGESGLVLLPHGDDVNVSMVATREGSRGRGLAGTVLHAALEDMQHEGSRTATLQSTPLAERLYARLGFSPVATWQEWGP</sequence>
<feature type="domain" description="N-acetyltransferase" evidence="1">
    <location>
        <begin position="100"/>
        <end position="224"/>
    </location>
</feature>
<gene>
    <name evidence="2" type="ORF">G9H71_00670</name>
</gene>
<dbReference type="Proteomes" id="UP000800981">
    <property type="component" value="Unassembled WGS sequence"/>
</dbReference>
<accession>A0ABX0GPB5</accession>
<evidence type="ECO:0000313" key="2">
    <source>
        <dbReference type="EMBL" id="NHC12293.1"/>
    </source>
</evidence>
<dbReference type="Gene3D" id="3.40.630.30">
    <property type="match status" value="1"/>
</dbReference>
<proteinExistence type="predicted"/>
<dbReference type="EMBL" id="JAANNP010000001">
    <property type="protein sequence ID" value="NHC12293.1"/>
    <property type="molecule type" value="Genomic_DNA"/>
</dbReference>
<organism evidence="2 3">
    <name type="scientific">Motilibacter deserti</name>
    <dbReference type="NCBI Taxonomy" id="2714956"/>
    <lineage>
        <taxon>Bacteria</taxon>
        <taxon>Bacillati</taxon>
        <taxon>Actinomycetota</taxon>
        <taxon>Actinomycetes</taxon>
        <taxon>Motilibacterales</taxon>
        <taxon>Motilibacteraceae</taxon>
        <taxon>Motilibacter</taxon>
    </lineage>
</organism>
<reference evidence="2 3" key="1">
    <citation type="submission" date="2020-03" db="EMBL/GenBank/DDBJ databases">
        <title>Two novel Motilibacter sp.</title>
        <authorList>
            <person name="Liu S."/>
        </authorList>
    </citation>
    <scope>NUCLEOTIDE SEQUENCE [LARGE SCALE GENOMIC DNA]</scope>
    <source>
        <strain evidence="2 3">E257</strain>
    </source>
</reference>
<dbReference type="InterPro" id="IPR016181">
    <property type="entry name" value="Acyl_CoA_acyltransferase"/>
</dbReference>
<name>A0ABX0GPB5_9ACTN</name>